<dbReference type="EMBL" id="OU893349">
    <property type="protein sequence ID" value="CAG9787986.1"/>
    <property type="molecule type" value="Genomic_DNA"/>
</dbReference>
<comment type="subcellular location">
    <subcellularLocation>
        <location evidence="1">Cytoplasm</location>
    </subcellularLocation>
</comment>
<gene>
    <name evidence="9" type="ORF">DIATSA_LOCUS5830</name>
</gene>
<dbReference type="OrthoDB" id="5594999at2759"/>
<protein>
    <recommendedName>
        <fullName evidence="7">tRNA (34-2'-O)-methyltransferase regulator WDR6</fullName>
    </recommendedName>
</protein>
<evidence type="ECO:0000256" key="7">
    <source>
        <dbReference type="ARBA" id="ARBA00040154"/>
    </source>
</evidence>
<dbReference type="PROSITE" id="PS50294">
    <property type="entry name" value="WD_REPEATS_REGION"/>
    <property type="match status" value="1"/>
</dbReference>
<evidence type="ECO:0000256" key="5">
    <source>
        <dbReference type="ARBA" id="ARBA00022737"/>
    </source>
</evidence>
<dbReference type="InterPro" id="IPR036322">
    <property type="entry name" value="WD40_repeat_dom_sf"/>
</dbReference>
<dbReference type="PROSITE" id="PS50082">
    <property type="entry name" value="WD_REPEATS_2"/>
    <property type="match status" value="1"/>
</dbReference>
<dbReference type="InterPro" id="IPR051973">
    <property type="entry name" value="tRNA_Anticodon_Mtase-Reg"/>
</dbReference>
<comment type="similarity">
    <text evidence="6">Belongs to the WD repeat WDR6 family.</text>
</comment>
<evidence type="ECO:0000256" key="8">
    <source>
        <dbReference type="PROSITE-ProRule" id="PRU00221"/>
    </source>
</evidence>
<evidence type="ECO:0000256" key="3">
    <source>
        <dbReference type="ARBA" id="ARBA00022574"/>
    </source>
</evidence>
<keyword evidence="4" id="KW-0819">tRNA processing</keyword>
<dbReference type="GO" id="GO:0030488">
    <property type="term" value="P:tRNA methylation"/>
    <property type="evidence" value="ECO:0007669"/>
    <property type="project" value="TreeGrafter"/>
</dbReference>
<dbReference type="InterPro" id="IPR001680">
    <property type="entry name" value="WD40_rpt"/>
</dbReference>
<evidence type="ECO:0000256" key="2">
    <source>
        <dbReference type="ARBA" id="ARBA00022490"/>
    </source>
</evidence>
<reference evidence="9" key="1">
    <citation type="submission" date="2021-12" db="EMBL/GenBank/DDBJ databases">
        <authorList>
            <person name="King R."/>
        </authorList>
    </citation>
    <scope>NUCLEOTIDE SEQUENCE</scope>
</reference>
<dbReference type="AlphaFoldDB" id="A0A9N9R1G2"/>
<evidence type="ECO:0000256" key="1">
    <source>
        <dbReference type="ARBA" id="ARBA00004496"/>
    </source>
</evidence>
<dbReference type="InterPro" id="IPR015943">
    <property type="entry name" value="WD40/YVTN_repeat-like_dom_sf"/>
</dbReference>
<dbReference type="Gene3D" id="2.130.10.10">
    <property type="entry name" value="YVTN repeat-like/Quinoprotein amine dehydrogenase"/>
    <property type="match status" value="4"/>
</dbReference>
<dbReference type="Proteomes" id="UP001153714">
    <property type="component" value="Chromosome 18"/>
</dbReference>
<organism evidence="9 10">
    <name type="scientific">Diatraea saccharalis</name>
    <name type="common">sugarcane borer</name>
    <dbReference type="NCBI Taxonomy" id="40085"/>
    <lineage>
        <taxon>Eukaryota</taxon>
        <taxon>Metazoa</taxon>
        <taxon>Ecdysozoa</taxon>
        <taxon>Arthropoda</taxon>
        <taxon>Hexapoda</taxon>
        <taxon>Insecta</taxon>
        <taxon>Pterygota</taxon>
        <taxon>Neoptera</taxon>
        <taxon>Endopterygota</taxon>
        <taxon>Lepidoptera</taxon>
        <taxon>Glossata</taxon>
        <taxon>Ditrysia</taxon>
        <taxon>Pyraloidea</taxon>
        <taxon>Crambidae</taxon>
        <taxon>Crambinae</taxon>
        <taxon>Diatraea</taxon>
    </lineage>
</organism>
<evidence type="ECO:0000313" key="9">
    <source>
        <dbReference type="EMBL" id="CAG9787986.1"/>
    </source>
</evidence>
<feature type="repeat" description="WD" evidence="8">
    <location>
        <begin position="177"/>
        <end position="208"/>
    </location>
</feature>
<accession>A0A9N9R1G2</accession>
<keyword evidence="10" id="KW-1185">Reference proteome</keyword>
<evidence type="ECO:0000256" key="4">
    <source>
        <dbReference type="ARBA" id="ARBA00022694"/>
    </source>
</evidence>
<dbReference type="GO" id="GO:0005737">
    <property type="term" value="C:cytoplasm"/>
    <property type="evidence" value="ECO:0007669"/>
    <property type="project" value="UniProtKB-SubCell"/>
</dbReference>
<keyword evidence="2" id="KW-0963">Cytoplasm</keyword>
<evidence type="ECO:0000256" key="6">
    <source>
        <dbReference type="ARBA" id="ARBA00038255"/>
    </source>
</evidence>
<dbReference type="SUPFAM" id="SSF50978">
    <property type="entry name" value="WD40 repeat-like"/>
    <property type="match status" value="3"/>
</dbReference>
<proteinExistence type="inferred from homology"/>
<dbReference type="Pfam" id="PF00400">
    <property type="entry name" value="WD40"/>
    <property type="match status" value="1"/>
</dbReference>
<dbReference type="PANTHER" id="PTHR14344:SF3">
    <property type="entry name" value="WD REPEAT-CONTAINING PROTEIN 6"/>
    <property type="match status" value="1"/>
</dbReference>
<dbReference type="PANTHER" id="PTHR14344">
    <property type="entry name" value="WD REPEAT PROTEIN"/>
    <property type="match status" value="1"/>
</dbReference>
<evidence type="ECO:0000313" key="10">
    <source>
        <dbReference type="Proteomes" id="UP001153714"/>
    </source>
</evidence>
<dbReference type="SMART" id="SM00320">
    <property type="entry name" value="WD40"/>
    <property type="match status" value="8"/>
</dbReference>
<keyword evidence="3 8" id="KW-0853">WD repeat</keyword>
<sequence length="995" mass="112487">MSLLIRTDVTAVKLYHKYILAGIGSSVYIYSKDNYRLLTNIICLNGQKIYGLVPYKISNKILVFGGKQYSILSLEYSNDKDDLKIVRTVEPRVCIDWLHSVAWITDESIAILTAHNTVQVWDVCKNSLISQHSSNENSILYSGLLLSLQDGILVLSGTVFSEIIIHTTALEKPLHYLKGHRGVIFSISVNLEQGIIVTTSDDRSVRIWGMYLRTSSSSMAVDTVNYWRSISIKCKHELYGHAARVMRSCITNRTIISVGEDSAICYWNYVGKLMKKVMSHQNGCIWSIDADESHVATGGGDGAVIIHPLTKAFYNGHNESFNFNVTPKKIAFTARKNLVILDDNDNLVHFNINDNTQTTFKLKHESTYKLFSISSCKQLVAVGDKNGRLNVFAENCKDVANLTNVIDSKLDLGNILSMHWAGNRHLVFCGEKGVITVISSQNNDVETSAVFVLPSCKERWLTSAAMDPTNRCIVVGDRCGNVHVYFIGIKNPYKSFSKVHGRYGPTSITIKDHDFITTGRDGTIKYFFINKDNKSLTKFMNNKDLEFQWVEKFIDKDENLVCGFQERTFIIYDIKNHNRLLEVICGGGHRSWDVVRYVDGAGNDYKEYIKLVYIKNTDIHSRLFQMSKISSQNITNSSHSKEINCLKTFKSEVDPLVTFYVTGGEDTTLRISTINANLEFQDEVVYKHLSNVRTLKLTEFRNGILVTSAGGRAQICLRLINIIRKDNHLKVLSEEMVDFMTKGTDKQRKNNQTWRNSTVDFDPETRIMDLDVIKPDDDKIVIFAGCSDSYLRIFVFIEETFALIEELKHHQTCILRTVCVKFSERDILITCTTIGEVALWDVSLKFGREIAPFFSTRTNKSGINSIDTRVLSDTELLVATGGDDNAVILSLIEVPSFNDTHVKYSICMDKYHCSQITGVLFVKEFLLTTSIDQRVTLLRWSVDDHGISCEFLTQLFSDIADVQGLNVIDTNMDSITVCVYGNGMELLRVPLPDPH</sequence>
<keyword evidence="5" id="KW-0677">Repeat</keyword>
<reference evidence="9" key="2">
    <citation type="submission" date="2022-10" db="EMBL/GenBank/DDBJ databases">
        <authorList>
            <consortium name="ENA_rothamsted_submissions"/>
            <consortium name="culmorum"/>
            <person name="King R."/>
        </authorList>
    </citation>
    <scope>NUCLEOTIDE SEQUENCE</scope>
</reference>
<name>A0A9N9R1G2_9NEOP</name>